<keyword evidence="2" id="KW-0812">Transmembrane</keyword>
<accession>A0ABY2D5Q5</accession>
<proteinExistence type="predicted"/>
<dbReference type="InterPro" id="IPR006311">
    <property type="entry name" value="TAT_signal"/>
</dbReference>
<gene>
    <name evidence="3" type="ORF">E0702_11450</name>
</gene>
<feature type="compositionally biased region" description="Basic and acidic residues" evidence="1">
    <location>
        <begin position="71"/>
        <end position="112"/>
    </location>
</feature>
<dbReference type="RefSeq" id="WP_132043952.1">
    <property type="nucleotide sequence ID" value="NZ_SLTR01000015.1"/>
</dbReference>
<evidence type="ECO:0000313" key="3">
    <source>
        <dbReference type="EMBL" id="TDB01817.1"/>
    </source>
</evidence>
<keyword evidence="2" id="KW-0472">Membrane</keyword>
<sequence>MSQQDHENTAAEQHRQRRRRLLATLGAGVASAYVAPTLLSVGQAHAWDGGHRSRPSHSRPSWSRPSYSRPSRYDGGYRKEKRVYHEHYHHREGGHYRKDDRYHSRRQYERDRRRLREYREDPLTIVEDIVFGRPDYRR</sequence>
<evidence type="ECO:0000256" key="1">
    <source>
        <dbReference type="SAM" id="MobiDB-lite"/>
    </source>
</evidence>
<dbReference type="PROSITE" id="PS51318">
    <property type="entry name" value="TAT"/>
    <property type="match status" value="1"/>
</dbReference>
<dbReference type="EMBL" id="SLTR01000015">
    <property type="protein sequence ID" value="TDB01817.1"/>
    <property type="molecule type" value="Genomic_DNA"/>
</dbReference>
<comment type="caution">
    <text evidence="3">The sequence shown here is derived from an EMBL/GenBank/DDBJ whole genome shotgun (WGS) entry which is preliminary data.</text>
</comment>
<feature type="compositionally biased region" description="Low complexity" evidence="1">
    <location>
        <begin position="58"/>
        <end position="70"/>
    </location>
</feature>
<evidence type="ECO:0008006" key="5">
    <source>
        <dbReference type="Google" id="ProtNLM"/>
    </source>
</evidence>
<evidence type="ECO:0000256" key="2">
    <source>
        <dbReference type="SAM" id="Phobius"/>
    </source>
</evidence>
<organism evidence="3 4">
    <name type="scientific">Halomonas marinisediminis</name>
    <dbReference type="NCBI Taxonomy" id="2546095"/>
    <lineage>
        <taxon>Bacteria</taxon>
        <taxon>Pseudomonadati</taxon>
        <taxon>Pseudomonadota</taxon>
        <taxon>Gammaproteobacteria</taxon>
        <taxon>Oceanospirillales</taxon>
        <taxon>Halomonadaceae</taxon>
        <taxon>Halomonas</taxon>
    </lineage>
</organism>
<feature type="region of interest" description="Disordered" evidence="1">
    <location>
        <begin position="46"/>
        <end position="112"/>
    </location>
</feature>
<feature type="transmembrane region" description="Helical" evidence="2">
    <location>
        <begin position="21"/>
        <end position="39"/>
    </location>
</feature>
<keyword evidence="2" id="KW-1133">Transmembrane helix</keyword>
<dbReference type="Proteomes" id="UP000294823">
    <property type="component" value="Unassembled WGS sequence"/>
</dbReference>
<keyword evidence="4" id="KW-1185">Reference proteome</keyword>
<protein>
    <recommendedName>
        <fullName evidence="5">Twin-arginine translocation signal domain-containing protein</fullName>
    </recommendedName>
</protein>
<reference evidence="3 4" key="1">
    <citation type="submission" date="2019-03" db="EMBL/GenBank/DDBJ databases">
        <title>Halomonas marinisediminis sp. nov., a moderately halophilic bacterium isolated from the Bohai Gulf.</title>
        <authorList>
            <person name="Ji X."/>
        </authorList>
    </citation>
    <scope>NUCLEOTIDE SEQUENCE [LARGE SCALE GENOMIC DNA]</scope>
    <source>
        <strain evidence="3 4">204</strain>
    </source>
</reference>
<name>A0ABY2D5Q5_9GAMM</name>
<evidence type="ECO:0000313" key="4">
    <source>
        <dbReference type="Proteomes" id="UP000294823"/>
    </source>
</evidence>